<keyword evidence="3" id="KW-0813">Transport</keyword>
<feature type="transmembrane region" description="Helical" evidence="8">
    <location>
        <begin position="186"/>
        <end position="210"/>
    </location>
</feature>
<feature type="transmembrane region" description="Helical" evidence="8">
    <location>
        <begin position="146"/>
        <end position="174"/>
    </location>
</feature>
<accession>A0A645C5B3</accession>
<keyword evidence="6 8" id="KW-1133">Transmembrane helix</keyword>
<dbReference type="Pfam" id="PF01594">
    <property type="entry name" value="AI-2E_transport"/>
    <property type="match status" value="1"/>
</dbReference>
<dbReference type="PANTHER" id="PTHR21716:SF53">
    <property type="entry name" value="PERMEASE PERM-RELATED"/>
    <property type="match status" value="1"/>
</dbReference>
<evidence type="ECO:0000256" key="6">
    <source>
        <dbReference type="ARBA" id="ARBA00022989"/>
    </source>
</evidence>
<dbReference type="AlphaFoldDB" id="A0A645C5B3"/>
<dbReference type="PANTHER" id="PTHR21716">
    <property type="entry name" value="TRANSMEMBRANE PROTEIN"/>
    <property type="match status" value="1"/>
</dbReference>
<evidence type="ECO:0000256" key="1">
    <source>
        <dbReference type="ARBA" id="ARBA00004651"/>
    </source>
</evidence>
<dbReference type="GO" id="GO:0005886">
    <property type="term" value="C:plasma membrane"/>
    <property type="evidence" value="ECO:0007669"/>
    <property type="project" value="UniProtKB-SubCell"/>
</dbReference>
<name>A0A645C5B3_9ZZZZ</name>
<comment type="similarity">
    <text evidence="2">Belongs to the autoinducer-2 exporter (AI-2E) (TC 2.A.86) family.</text>
</comment>
<protein>
    <recommendedName>
        <fullName evidence="10">AI-2E family transporter</fullName>
    </recommendedName>
</protein>
<evidence type="ECO:0000256" key="4">
    <source>
        <dbReference type="ARBA" id="ARBA00022475"/>
    </source>
</evidence>
<evidence type="ECO:0000256" key="7">
    <source>
        <dbReference type="ARBA" id="ARBA00023136"/>
    </source>
</evidence>
<organism evidence="9">
    <name type="scientific">bioreactor metagenome</name>
    <dbReference type="NCBI Taxonomy" id="1076179"/>
    <lineage>
        <taxon>unclassified sequences</taxon>
        <taxon>metagenomes</taxon>
        <taxon>ecological metagenomes</taxon>
    </lineage>
</organism>
<evidence type="ECO:0000256" key="3">
    <source>
        <dbReference type="ARBA" id="ARBA00022448"/>
    </source>
</evidence>
<keyword evidence="5 8" id="KW-0812">Transmembrane</keyword>
<comment type="caution">
    <text evidence="9">The sequence shown here is derived from an EMBL/GenBank/DDBJ whole genome shotgun (WGS) entry which is preliminary data.</text>
</comment>
<dbReference type="InterPro" id="IPR002549">
    <property type="entry name" value="AI-2E-like"/>
</dbReference>
<proteinExistence type="inferred from homology"/>
<dbReference type="EMBL" id="VSSQ01024812">
    <property type="protein sequence ID" value="MPM72558.1"/>
    <property type="molecule type" value="Genomic_DNA"/>
</dbReference>
<comment type="subcellular location">
    <subcellularLocation>
        <location evidence="1">Cell membrane</location>
        <topology evidence="1">Multi-pass membrane protein</topology>
    </subcellularLocation>
</comment>
<evidence type="ECO:0000256" key="8">
    <source>
        <dbReference type="SAM" id="Phobius"/>
    </source>
</evidence>
<gene>
    <name evidence="9" type="ORF">SDC9_119534</name>
</gene>
<feature type="transmembrane region" description="Helical" evidence="8">
    <location>
        <begin position="121"/>
        <end position="140"/>
    </location>
</feature>
<keyword evidence="7 8" id="KW-0472">Membrane</keyword>
<feature type="transmembrane region" description="Helical" evidence="8">
    <location>
        <begin position="32"/>
        <end position="61"/>
    </location>
</feature>
<evidence type="ECO:0008006" key="10">
    <source>
        <dbReference type="Google" id="ProtNLM"/>
    </source>
</evidence>
<reference evidence="9" key="1">
    <citation type="submission" date="2019-08" db="EMBL/GenBank/DDBJ databases">
        <authorList>
            <person name="Kucharzyk K."/>
            <person name="Murdoch R.W."/>
            <person name="Higgins S."/>
            <person name="Loffler F."/>
        </authorList>
    </citation>
    <scope>NUCLEOTIDE SEQUENCE</scope>
</reference>
<evidence type="ECO:0000313" key="9">
    <source>
        <dbReference type="EMBL" id="MPM72558.1"/>
    </source>
</evidence>
<feature type="transmembrane region" description="Helical" evidence="8">
    <location>
        <begin position="222"/>
        <end position="251"/>
    </location>
</feature>
<keyword evidence="4" id="KW-1003">Cell membrane</keyword>
<evidence type="ECO:0000256" key="2">
    <source>
        <dbReference type="ARBA" id="ARBA00009773"/>
    </source>
</evidence>
<sequence>MSSIISELATYLDQDQAQKQLAELLLKKSGGLFAFLAGFAARFAALLLNILLTFFFFSLFLSKIAGFTNDSANAGLKSSSYLIRTVFNGKWLPRMSENNLQEGDRIVGEVINKLRIWLRGYLTMIAIDFCVYGTVFHLLHVPYAPVLAAVAAVGILLPYIGPVSSALLTVLVTLAVGGPAVSALQIAGIVAIYLIHNGIIEQFFIYPWIIGESLGLTTLETIIVVLLGGILAGIPGMIFALPTAAVIKYLVPQIYRCWK</sequence>
<evidence type="ECO:0000256" key="5">
    <source>
        <dbReference type="ARBA" id="ARBA00022692"/>
    </source>
</evidence>